<sequence>MYHFALGGQVKKYLGLGNILGDRAGKLFMHLTKATRFYGLGFIDLMEFLNDTYNASFTGGKVSVRSAPTSGPRNEIEIRHDHDESAEVSSLERKAGHKIMELTVITSVPSTTSQTSTSSLITAPPSLFNRAALAEPQAGFDCNSQIDQFKSQASQQNSQQLSQATQQFSQQVSQISQKASQSVSQALAAQTSAQIAQSSAQAARSSAQAAADLANSSLSSIKISASSAVAAASASASSAAMSASAVVSSALLSASSSVSVAISSADASASAARATATFAIAQAQATISLTNSQASASVRSSQVQAITATQAAIAIVGSIIGSSLLSILLYFLLSRYRKRKQNEIENNDFPVKNYKEPLALPVSERKPIRISYIIPTPPPDARFPEGGPFSRDKFWSMRTSKTLKNLDERSMDVPLAFAGEPEQSALESTSRPSLGGAKRTLVYDTDFPDQPPKFDDGEELGNFGDGEKKGGVLGLGGARKKGSIGKAI</sequence>
<accession>A0A4Z1K1Z5</accession>
<name>A0A4Z1K1Z5_9HELO</name>
<dbReference type="Proteomes" id="UP000297229">
    <property type="component" value="Unassembled WGS sequence"/>
</dbReference>
<keyword evidence="2" id="KW-1133">Transmembrane helix</keyword>
<evidence type="ECO:0000256" key="1">
    <source>
        <dbReference type="SAM" id="MobiDB-lite"/>
    </source>
</evidence>
<reference evidence="3 4" key="1">
    <citation type="submission" date="2017-12" db="EMBL/GenBank/DDBJ databases">
        <title>Comparative genomics of Botrytis spp.</title>
        <authorList>
            <person name="Valero-Jimenez C.A."/>
            <person name="Tapia P."/>
            <person name="Veloso J."/>
            <person name="Silva-Moreno E."/>
            <person name="Staats M."/>
            <person name="Valdes J.H."/>
            <person name="Van Kan J.A.L."/>
        </authorList>
    </citation>
    <scope>NUCLEOTIDE SEQUENCE [LARGE SCALE GENOMIC DNA]</scope>
    <source>
        <strain evidence="3 4">Be9601</strain>
    </source>
</reference>
<proteinExistence type="predicted"/>
<protein>
    <submittedName>
        <fullName evidence="3">Uncharacterized protein</fullName>
    </submittedName>
</protein>
<evidence type="ECO:0000313" key="3">
    <source>
        <dbReference type="EMBL" id="TGO80139.1"/>
    </source>
</evidence>
<feature type="compositionally biased region" description="Basic residues" evidence="1">
    <location>
        <begin position="478"/>
        <end position="488"/>
    </location>
</feature>
<keyword evidence="4" id="KW-1185">Reference proteome</keyword>
<evidence type="ECO:0000313" key="4">
    <source>
        <dbReference type="Proteomes" id="UP000297229"/>
    </source>
</evidence>
<evidence type="ECO:0000256" key="2">
    <source>
        <dbReference type="SAM" id="Phobius"/>
    </source>
</evidence>
<dbReference type="AlphaFoldDB" id="A0A4Z1K1Z5"/>
<feature type="transmembrane region" description="Helical" evidence="2">
    <location>
        <begin position="311"/>
        <end position="333"/>
    </location>
</feature>
<comment type="caution">
    <text evidence="3">The sequence shown here is derived from an EMBL/GenBank/DDBJ whole genome shotgun (WGS) entry which is preliminary data.</text>
</comment>
<keyword evidence="2" id="KW-0812">Transmembrane</keyword>
<dbReference type="EMBL" id="PQXM01000014">
    <property type="protein sequence ID" value="TGO80139.1"/>
    <property type="molecule type" value="Genomic_DNA"/>
</dbReference>
<keyword evidence="2" id="KW-0472">Membrane</keyword>
<gene>
    <name evidence="3" type="ORF">BELL_0014g00280</name>
</gene>
<feature type="region of interest" description="Disordered" evidence="1">
    <location>
        <begin position="420"/>
        <end position="488"/>
    </location>
</feature>
<organism evidence="3 4">
    <name type="scientific">Botrytis elliptica</name>
    <dbReference type="NCBI Taxonomy" id="278938"/>
    <lineage>
        <taxon>Eukaryota</taxon>
        <taxon>Fungi</taxon>
        <taxon>Dikarya</taxon>
        <taxon>Ascomycota</taxon>
        <taxon>Pezizomycotina</taxon>
        <taxon>Leotiomycetes</taxon>
        <taxon>Helotiales</taxon>
        <taxon>Sclerotiniaceae</taxon>
        <taxon>Botrytis</taxon>
    </lineage>
</organism>